<keyword evidence="3" id="KW-1185">Reference proteome</keyword>
<keyword evidence="1" id="KW-0732">Signal</keyword>
<dbReference type="Proteomes" id="UP000324222">
    <property type="component" value="Unassembled WGS sequence"/>
</dbReference>
<evidence type="ECO:0000313" key="2">
    <source>
        <dbReference type="EMBL" id="MPC11858.1"/>
    </source>
</evidence>
<evidence type="ECO:0000313" key="3">
    <source>
        <dbReference type="Proteomes" id="UP000324222"/>
    </source>
</evidence>
<organism evidence="2 3">
    <name type="scientific">Portunus trituberculatus</name>
    <name type="common">Swimming crab</name>
    <name type="synonym">Neptunus trituberculatus</name>
    <dbReference type="NCBI Taxonomy" id="210409"/>
    <lineage>
        <taxon>Eukaryota</taxon>
        <taxon>Metazoa</taxon>
        <taxon>Ecdysozoa</taxon>
        <taxon>Arthropoda</taxon>
        <taxon>Crustacea</taxon>
        <taxon>Multicrustacea</taxon>
        <taxon>Malacostraca</taxon>
        <taxon>Eumalacostraca</taxon>
        <taxon>Eucarida</taxon>
        <taxon>Decapoda</taxon>
        <taxon>Pleocyemata</taxon>
        <taxon>Brachyura</taxon>
        <taxon>Eubrachyura</taxon>
        <taxon>Portunoidea</taxon>
        <taxon>Portunidae</taxon>
        <taxon>Portuninae</taxon>
        <taxon>Portunus</taxon>
    </lineage>
</organism>
<dbReference type="AlphaFoldDB" id="A0A5B7CS08"/>
<feature type="chain" id="PRO_5022793699" evidence="1">
    <location>
        <begin position="21"/>
        <end position="146"/>
    </location>
</feature>
<dbReference type="EMBL" id="VSRR010000184">
    <property type="protein sequence ID" value="MPC11858.1"/>
    <property type="molecule type" value="Genomic_DNA"/>
</dbReference>
<proteinExistence type="predicted"/>
<comment type="caution">
    <text evidence="2">The sequence shown here is derived from an EMBL/GenBank/DDBJ whole genome shotgun (WGS) entry which is preliminary data.</text>
</comment>
<reference evidence="2 3" key="1">
    <citation type="submission" date="2019-05" db="EMBL/GenBank/DDBJ databases">
        <title>Another draft genome of Portunus trituberculatus and its Hox gene families provides insights of decapod evolution.</title>
        <authorList>
            <person name="Jeong J.-H."/>
            <person name="Song I."/>
            <person name="Kim S."/>
            <person name="Choi T."/>
            <person name="Kim D."/>
            <person name="Ryu S."/>
            <person name="Kim W."/>
        </authorList>
    </citation>
    <scope>NUCLEOTIDE SEQUENCE [LARGE SCALE GENOMIC DNA]</scope>
    <source>
        <tissue evidence="2">Muscle</tissue>
    </source>
</reference>
<protein>
    <submittedName>
        <fullName evidence="2">Uncharacterized protein</fullName>
    </submittedName>
</protein>
<feature type="signal peptide" evidence="1">
    <location>
        <begin position="1"/>
        <end position="20"/>
    </location>
</feature>
<gene>
    <name evidence="2" type="ORF">E2C01_004532</name>
</gene>
<name>A0A5B7CS08_PORTR</name>
<sequence length="146" mass="15991">MTVVAMVVVVVVVISVRVKTNQCRPKHSTCSSQLATVTTTITNTTASPALTVACRPTVDIDYLSIANLSVPPWTSSLIQSLSSTHTQQSSRLSSHNVQLPSAPRLWLESFLLSPPSSHYLPSHEAVRTSWSLMNGKDTSRWASSWW</sequence>
<evidence type="ECO:0000256" key="1">
    <source>
        <dbReference type="SAM" id="SignalP"/>
    </source>
</evidence>
<accession>A0A5B7CS08</accession>